<evidence type="ECO:0000313" key="2">
    <source>
        <dbReference type="Proteomes" id="UP000011115"/>
    </source>
</evidence>
<dbReference type="PaxDb" id="4113-PGSC0003DMT400087568"/>
<dbReference type="STRING" id="4113.M1DE37"/>
<sequence length="85" mass="9785">MEASGNRQAITELLALTYRKKDVPKMDLQDIAEMFHLSALIAMKFAFHNLKDSDHQMRNRTIKALIALEVLNYQYYFATMSSSAN</sequence>
<dbReference type="Gramene" id="PGSC0003DMT400087568">
    <property type="protein sequence ID" value="PGSC0003DMT400087568"/>
    <property type="gene ID" value="PGSC0003DMG400037139"/>
</dbReference>
<dbReference type="HOGENOM" id="CLU_2517032_0_0_1"/>
<proteinExistence type="predicted"/>
<reference evidence="2" key="1">
    <citation type="journal article" date="2011" name="Nature">
        <title>Genome sequence and analysis of the tuber crop potato.</title>
        <authorList>
            <consortium name="The Potato Genome Sequencing Consortium"/>
        </authorList>
    </citation>
    <scope>NUCLEOTIDE SEQUENCE [LARGE SCALE GENOMIC DNA]</scope>
    <source>
        <strain evidence="2">cv. DM1-3 516 R44</strain>
    </source>
</reference>
<dbReference type="Proteomes" id="UP000011115">
    <property type="component" value="Unassembled WGS sequence"/>
</dbReference>
<dbReference type="InParanoid" id="M1DE37"/>
<accession>M1DE37</accession>
<reference evidence="1" key="2">
    <citation type="submission" date="2015-06" db="UniProtKB">
        <authorList>
            <consortium name="EnsemblPlants"/>
        </authorList>
    </citation>
    <scope>IDENTIFICATION</scope>
    <source>
        <strain evidence="1">DM1-3 516 R44</strain>
    </source>
</reference>
<keyword evidence="2" id="KW-1185">Reference proteome</keyword>
<name>M1DE37_SOLTU</name>
<dbReference type="AlphaFoldDB" id="M1DE37"/>
<evidence type="ECO:0000313" key="1">
    <source>
        <dbReference type="EnsemblPlants" id="PGSC0003DMT400087568"/>
    </source>
</evidence>
<protein>
    <submittedName>
        <fullName evidence="1">Uncharacterized protein</fullName>
    </submittedName>
</protein>
<dbReference type="EnsemblPlants" id="PGSC0003DMT400087568">
    <property type="protein sequence ID" value="PGSC0003DMT400087568"/>
    <property type="gene ID" value="PGSC0003DMG400037139"/>
</dbReference>
<organism evidence="1 2">
    <name type="scientific">Solanum tuberosum</name>
    <name type="common">Potato</name>
    <dbReference type="NCBI Taxonomy" id="4113"/>
    <lineage>
        <taxon>Eukaryota</taxon>
        <taxon>Viridiplantae</taxon>
        <taxon>Streptophyta</taxon>
        <taxon>Embryophyta</taxon>
        <taxon>Tracheophyta</taxon>
        <taxon>Spermatophyta</taxon>
        <taxon>Magnoliopsida</taxon>
        <taxon>eudicotyledons</taxon>
        <taxon>Gunneridae</taxon>
        <taxon>Pentapetalae</taxon>
        <taxon>asterids</taxon>
        <taxon>lamiids</taxon>
        <taxon>Solanales</taxon>
        <taxon>Solanaceae</taxon>
        <taxon>Solanoideae</taxon>
        <taxon>Solaneae</taxon>
        <taxon>Solanum</taxon>
    </lineage>
</organism>